<comment type="caution">
    <text evidence="2">The sequence shown here is derived from an EMBL/GenBank/DDBJ whole genome shotgun (WGS) entry which is preliminary data.</text>
</comment>
<reference evidence="2 3" key="1">
    <citation type="journal article" date="2018" name="Front. Plant Sci.">
        <title>Red Clover (Trifolium pratense) and Zigzag Clover (T. medium) - A Picture of Genomic Similarities and Differences.</title>
        <authorList>
            <person name="Dluhosova J."/>
            <person name="Istvanek J."/>
            <person name="Nedelnik J."/>
            <person name="Repkova J."/>
        </authorList>
    </citation>
    <scope>NUCLEOTIDE SEQUENCE [LARGE SCALE GENOMIC DNA]</scope>
    <source>
        <strain evidence="3">cv. 10/8</strain>
        <tissue evidence="2">Leaf</tissue>
    </source>
</reference>
<organism evidence="2 3">
    <name type="scientific">Trifolium medium</name>
    <dbReference type="NCBI Taxonomy" id="97028"/>
    <lineage>
        <taxon>Eukaryota</taxon>
        <taxon>Viridiplantae</taxon>
        <taxon>Streptophyta</taxon>
        <taxon>Embryophyta</taxon>
        <taxon>Tracheophyta</taxon>
        <taxon>Spermatophyta</taxon>
        <taxon>Magnoliopsida</taxon>
        <taxon>eudicotyledons</taxon>
        <taxon>Gunneridae</taxon>
        <taxon>Pentapetalae</taxon>
        <taxon>rosids</taxon>
        <taxon>fabids</taxon>
        <taxon>Fabales</taxon>
        <taxon>Fabaceae</taxon>
        <taxon>Papilionoideae</taxon>
        <taxon>50 kb inversion clade</taxon>
        <taxon>NPAAA clade</taxon>
        <taxon>Hologalegina</taxon>
        <taxon>IRL clade</taxon>
        <taxon>Trifolieae</taxon>
        <taxon>Trifolium</taxon>
    </lineage>
</organism>
<accession>A0A392RJP0</accession>
<sequence>VLINGLKHFASLNVKSKLQMVEAFIKVRKWEHIPTTLFAKIQMSLSTNPSSTGRNVEIARSDAMTGNPGPSTL</sequence>
<dbReference type="AlphaFoldDB" id="A0A392RJP0"/>
<name>A0A392RJP0_9FABA</name>
<proteinExistence type="predicted"/>
<evidence type="ECO:0000313" key="2">
    <source>
        <dbReference type="EMBL" id="MCI35980.1"/>
    </source>
</evidence>
<evidence type="ECO:0000313" key="3">
    <source>
        <dbReference type="Proteomes" id="UP000265520"/>
    </source>
</evidence>
<keyword evidence="3" id="KW-1185">Reference proteome</keyword>
<feature type="non-terminal residue" evidence="2">
    <location>
        <position position="1"/>
    </location>
</feature>
<dbReference type="EMBL" id="LXQA010228989">
    <property type="protein sequence ID" value="MCI35980.1"/>
    <property type="molecule type" value="Genomic_DNA"/>
</dbReference>
<evidence type="ECO:0000256" key="1">
    <source>
        <dbReference type="SAM" id="MobiDB-lite"/>
    </source>
</evidence>
<dbReference type="Proteomes" id="UP000265520">
    <property type="component" value="Unassembled WGS sequence"/>
</dbReference>
<protein>
    <submittedName>
        <fullName evidence="2">Uncharacterized protein</fullName>
    </submittedName>
</protein>
<feature type="region of interest" description="Disordered" evidence="1">
    <location>
        <begin position="48"/>
        <end position="73"/>
    </location>
</feature>